<keyword evidence="1" id="KW-0732">Signal</keyword>
<dbReference type="Gene3D" id="3.40.30.10">
    <property type="entry name" value="Glutaredoxin"/>
    <property type="match status" value="1"/>
</dbReference>
<proteinExistence type="predicted"/>
<evidence type="ECO:0000313" key="3">
    <source>
        <dbReference type="Proteomes" id="UP000500938"/>
    </source>
</evidence>
<dbReference type="AlphaFoldDB" id="A0A6M4IL42"/>
<feature type="signal peptide" evidence="1">
    <location>
        <begin position="1"/>
        <end position="30"/>
    </location>
</feature>
<organism evidence="2 3">
    <name type="scientific">Gemmatimonas groenlandica</name>
    <dbReference type="NCBI Taxonomy" id="2732249"/>
    <lineage>
        <taxon>Bacteria</taxon>
        <taxon>Pseudomonadati</taxon>
        <taxon>Gemmatimonadota</taxon>
        <taxon>Gemmatimonadia</taxon>
        <taxon>Gemmatimonadales</taxon>
        <taxon>Gemmatimonadaceae</taxon>
        <taxon>Gemmatimonas</taxon>
    </lineage>
</organism>
<dbReference type="EMBL" id="CP053085">
    <property type="protein sequence ID" value="QJR34599.1"/>
    <property type="molecule type" value="Genomic_DNA"/>
</dbReference>
<protein>
    <submittedName>
        <fullName evidence="2">Thioredoxin family protein</fullName>
    </submittedName>
</protein>
<keyword evidence="3" id="KW-1185">Reference proteome</keyword>
<dbReference type="Proteomes" id="UP000500938">
    <property type="component" value="Chromosome"/>
</dbReference>
<dbReference type="RefSeq" id="WP_171224026.1">
    <property type="nucleotide sequence ID" value="NZ_CP053085.1"/>
</dbReference>
<sequence length="227" mass="23974">MLSPRLRAGCMAGLSAVILALAGTPTPAFAASRPGCVVGQDSTLLSLFRTGQSFPDFLAAAKARREGWLKMADSARVEDALVTRAKAVGGTWHLLVIAIDACGDSMNNVPYLAKLSELVPGLDLRIVLPVNGRPVQDTHRSLDGRTATPTFVLLDSKGNDVGCIVELPREIRDWAHGVRGTVSSDSLHAGIRTFYAANRGVAITTEAVEMLEAAKAGSPRCSRGARP</sequence>
<accession>A0A6M4IL42</accession>
<name>A0A6M4IL42_9BACT</name>
<gene>
    <name evidence="2" type="ORF">HKW67_03230</name>
</gene>
<dbReference type="KEGG" id="ggr:HKW67_03230"/>
<evidence type="ECO:0000313" key="2">
    <source>
        <dbReference type="EMBL" id="QJR34599.1"/>
    </source>
</evidence>
<dbReference type="Pfam" id="PF14595">
    <property type="entry name" value="Thioredoxin_9"/>
    <property type="match status" value="1"/>
</dbReference>
<reference evidence="2 3" key="1">
    <citation type="submission" date="2020-05" db="EMBL/GenBank/DDBJ databases">
        <title>Complete genome sequence of Gemmatimonas greenlandica TET16.</title>
        <authorList>
            <person name="Zeng Y."/>
        </authorList>
    </citation>
    <scope>NUCLEOTIDE SEQUENCE [LARGE SCALE GENOMIC DNA]</scope>
    <source>
        <strain evidence="2 3">TET16</strain>
    </source>
</reference>
<feature type="chain" id="PRO_5027087871" evidence="1">
    <location>
        <begin position="31"/>
        <end position="227"/>
    </location>
</feature>
<evidence type="ECO:0000256" key="1">
    <source>
        <dbReference type="SAM" id="SignalP"/>
    </source>
</evidence>